<dbReference type="EMBL" id="CP028136">
    <property type="protein sequence ID" value="AVR45888.1"/>
    <property type="molecule type" value="Genomic_DNA"/>
</dbReference>
<reference evidence="2" key="1">
    <citation type="submission" date="2018-03" db="EMBL/GenBank/DDBJ databases">
        <title>Gramella fulva sp. nov., isolated from a dry surface of tidal flat.</title>
        <authorList>
            <person name="Hwang S.H."/>
            <person name="Hwang W.M."/>
            <person name="Kang K."/>
            <person name="Ahn T.-Y."/>
        </authorList>
    </citation>
    <scope>NUCLEOTIDE SEQUENCE [LARGE SCALE GENOMIC DNA]</scope>
    <source>
        <strain evidence="2">SH35</strain>
    </source>
</reference>
<dbReference type="Proteomes" id="UP000241507">
    <property type="component" value="Chromosome"/>
</dbReference>
<dbReference type="AlphaFoldDB" id="A0A2R3Z6M5"/>
<dbReference type="KEGG" id="grs:C7S20_11850"/>
<accession>A0A2R3Z6M5</accession>
<protein>
    <submittedName>
        <fullName evidence="1">Uncharacterized protein</fullName>
    </submittedName>
</protein>
<proteinExistence type="predicted"/>
<sequence>MFKSKCINQRIKAIDQVVELDTKTTDKNITENCQINNSIYQKIGQTAVNPFIIDSSDRKYLIKYHFSDFLNVWGSF</sequence>
<name>A0A2R3Z6M5_9FLAO</name>
<evidence type="ECO:0000313" key="1">
    <source>
        <dbReference type="EMBL" id="AVR45888.1"/>
    </source>
</evidence>
<gene>
    <name evidence="1" type="ORF">C7S20_11850</name>
</gene>
<evidence type="ECO:0000313" key="2">
    <source>
        <dbReference type="Proteomes" id="UP000241507"/>
    </source>
</evidence>
<keyword evidence="2" id="KW-1185">Reference proteome</keyword>
<organism evidence="1 2">
    <name type="scientific">Christiangramia fulva</name>
    <dbReference type="NCBI Taxonomy" id="2126553"/>
    <lineage>
        <taxon>Bacteria</taxon>
        <taxon>Pseudomonadati</taxon>
        <taxon>Bacteroidota</taxon>
        <taxon>Flavobacteriia</taxon>
        <taxon>Flavobacteriales</taxon>
        <taxon>Flavobacteriaceae</taxon>
        <taxon>Christiangramia</taxon>
    </lineage>
</organism>